<comment type="caution">
    <text evidence="5">The sequence shown here is derived from an EMBL/GenBank/DDBJ whole genome shotgun (WGS) entry which is preliminary data.</text>
</comment>
<reference evidence="5 6" key="1">
    <citation type="submission" date="2020-07" db="EMBL/GenBank/DDBJ databases">
        <title>Sequencing the genomes of 1000 actinobacteria strains.</title>
        <authorList>
            <person name="Klenk H.-P."/>
        </authorList>
    </citation>
    <scope>NUCLEOTIDE SEQUENCE [LARGE SCALE GENOMIC DNA]</scope>
    <source>
        <strain evidence="5 6">DSM 26154</strain>
    </source>
</reference>
<keyword evidence="2 5" id="KW-0436">Ligase</keyword>
<comment type="similarity">
    <text evidence="1">Belongs to the ATP-dependent AMP-binding enzyme family.</text>
</comment>
<dbReference type="PROSITE" id="PS00455">
    <property type="entry name" value="AMP_BINDING"/>
    <property type="match status" value="1"/>
</dbReference>
<organism evidence="5 6">
    <name type="scientific">Janibacter cremeus</name>
    <dbReference type="NCBI Taxonomy" id="1285192"/>
    <lineage>
        <taxon>Bacteria</taxon>
        <taxon>Bacillati</taxon>
        <taxon>Actinomycetota</taxon>
        <taxon>Actinomycetes</taxon>
        <taxon>Micrococcales</taxon>
        <taxon>Intrasporangiaceae</taxon>
        <taxon>Janibacter</taxon>
    </lineage>
</organism>
<dbReference type="InterPro" id="IPR020845">
    <property type="entry name" value="AMP-binding_CS"/>
</dbReference>
<dbReference type="EMBL" id="JACCAE010000001">
    <property type="protein sequence ID" value="NYF98017.1"/>
    <property type="molecule type" value="Genomic_DNA"/>
</dbReference>
<dbReference type="FunFam" id="3.30.300.30:FF:000008">
    <property type="entry name" value="2,3-dihydroxybenzoate-AMP ligase"/>
    <property type="match status" value="1"/>
</dbReference>
<evidence type="ECO:0000313" key="5">
    <source>
        <dbReference type="EMBL" id="NYF98017.1"/>
    </source>
</evidence>
<dbReference type="Pfam" id="PF00501">
    <property type="entry name" value="AMP-binding"/>
    <property type="match status" value="1"/>
</dbReference>
<dbReference type="GO" id="GO:0016878">
    <property type="term" value="F:acid-thiol ligase activity"/>
    <property type="evidence" value="ECO:0007669"/>
    <property type="project" value="UniProtKB-ARBA"/>
</dbReference>
<dbReference type="EC" id="6.2.1.-" evidence="5"/>
<dbReference type="InterPro" id="IPR025110">
    <property type="entry name" value="AMP-bd_C"/>
</dbReference>
<proteinExistence type="inferred from homology"/>
<dbReference type="Proteomes" id="UP000554054">
    <property type="component" value="Unassembled WGS sequence"/>
</dbReference>
<dbReference type="InterPro" id="IPR050237">
    <property type="entry name" value="ATP-dep_AMP-bd_enzyme"/>
</dbReference>
<evidence type="ECO:0000259" key="3">
    <source>
        <dbReference type="Pfam" id="PF00501"/>
    </source>
</evidence>
<dbReference type="InterPro" id="IPR000873">
    <property type="entry name" value="AMP-dep_synth/lig_dom"/>
</dbReference>
<evidence type="ECO:0000313" key="6">
    <source>
        <dbReference type="Proteomes" id="UP000554054"/>
    </source>
</evidence>
<evidence type="ECO:0000256" key="1">
    <source>
        <dbReference type="ARBA" id="ARBA00006432"/>
    </source>
</evidence>
<dbReference type="CDD" id="cd17631">
    <property type="entry name" value="FACL_FadD13-like"/>
    <property type="match status" value="1"/>
</dbReference>
<protein>
    <submittedName>
        <fullName evidence="5">Fatty-acyl-CoA synthase</fullName>
        <ecNumber evidence="5">6.2.1.-</ecNumber>
    </submittedName>
</protein>
<dbReference type="AlphaFoldDB" id="A0A852VLR4"/>
<dbReference type="RefSeq" id="WP_185990877.1">
    <property type="nucleotide sequence ID" value="NZ_JACCAE010000001.1"/>
</dbReference>
<dbReference type="NCBIfam" id="NF006182">
    <property type="entry name" value="PRK08316.1"/>
    <property type="match status" value="1"/>
</dbReference>
<dbReference type="PANTHER" id="PTHR43767:SF1">
    <property type="entry name" value="NONRIBOSOMAL PEPTIDE SYNTHASE PES1 (EUROFUNG)-RELATED"/>
    <property type="match status" value="1"/>
</dbReference>
<dbReference type="Gene3D" id="3.40.50.12780">
    <property type="entry name" value="N-terminal domain of ligase-like"/>
    <property type="match status" value="1"/>
</dbReference>
<feature type="domain" description="AMP-dependent synthetase/ligase" evidence="3">
    <location>
        <begin position="19"/>
        <end position="381"/>
    </location>
</feature>
<name>A0A852VLR4_9MICO</name>
<evidence type="ECO:0000256" key="2">
    <source>
        <dbReference type="ARBA" id="ARBA00022598"/>
    </source>
</evidence>
<keyword evidence="6" id="KW-1185">Reference proteome</keyword>
<dbReference type="InterPro" id="IPR042099">
    <property type="entry name" value="ANL_N_sf"/>
</dbReference>
<accession>A0A852VLR4</accession>
<dbReference type="Pfam" id="PF13193">
    <property type="entry name" value="AMP-binding_C"/>
    <property type="match status" value="1"/>
</dbReference>
<evidence type="ECO:0000259" key="4">
    <source>
        <dbReference type="Pfam" id="PF13193"/>
    </source>
</evidence>
<feature type="domain" description="AMP-binding enzyme C-terminal" evidence="4">
    <location>
        <begin position="431"/>
        <end position="506"/>
    </location>
</feature>
<dbReference type="SUPFAM" id="SSF56801">
    <property type="entry name" value="Acetyl-CoA synthetase-like"/>
    <property type="match status" value="1"/>
</dbReference>
<dbReference type="PANTHER" id="PTHR43767">
    <property type="entry name" value="LONG-CHAIN-FATTY-ACID--COA LIGASE"/>
    <property type="match status" value="1"/>
</dbReference>
<dbReference type="InterPro" id="IPR045851">
    <property type="entry name" value="AMP-bd_C_sf"/>
</dbReference>
<sequence>MSTRTEMATARANGLGEVLRRSAARFRDRTAIIDGETRLSYREFDDLVTRVAAGLAGHDINPGDRVALLSRNSADFAAIAWGAARLGVILVPINFMLTADEVGYIVGHSEPVAFIAQPEFVATATEAIAASGQAVPTLITTGDAKGEWAPFADLAATDATGWTPPIVADDDPIRLMYTSGTESRPKGALLTSRALQAEYLSTIVDGGMSGEDIDLHTLPLYHCAQLDCFLGPDLMLGATSIILPAPEPARVLASIAEHKVTKYFAPPTVWISLLRHPDFDTTDLSSLRKGYYGASPMPVEILTEIQQRLPDVDLWNFYGQTELAPVATILPPHEQLTHAGSAGFPVLNVQTRLVDDEDAEVPVGEIGEVVHRSPHIAAGYWRDGEKTAEAFRGGWFHSGDLAIEDEDGRITIVDRKKDMIKSGGENVASREVEEAIYSHPDVAEVAVFALPDPRWVEAVTATVVAKGGSDLTSAAIQEHCAGVLAPFKQPKRIEIVTELPKNPSGKILKRELRERFS</sequence>
<gene>
    <name evidence="5" type="ORF">BJY20_001409</name>
</gene>
<dbReference type="Gene3D" id="3.30.300.30">
    <property type="match status" value="1"/>
</dbReference>